<comment type="cofactor">
    <cofactor evidence="1">
        <name>pyridoxal 5'-phosphate</name>
        <dbReference type="ChEBI" id="CHEBI:597326"/>
    </cofactor>
</comment>
<reference evidence="8 9" key="1">
    <citation type="journal article" date="2014" name="Int. J. Syst. Evol. Microbiol.">
        <title>Complete genome sequence of Corynebacterium casei LMG S-19264T (=DSM 44701T), isolated from a smear-ripened cheese.</title>
        <authorList>
            <consortium name="US DOE Joint Genome Institute (JGI-PGF)"/>
            <person name="Walter F."/>
            <person name="Albersmeier A."/>
            <person name="Kalinowski J."/>
            <person name="Ruckert C."/>
        </authorList>
    </citation>
    <scope>NUCLEOTIDE SEQUENCE [LARGE SCALE GENOMIC DNA]</scope>
    <source>
        <strain evidence="8 9">NBRC 110095</strain>
    </source>
</reference>
<dbReference type="PANTHER" id="PTHR43488">
    <property type="entry name" value="GLUTAMATE-PYRUVATE AMINOTRANSFERASE ALAA"/>
    <property type="match status" value="1"/>
</dbReference>
<evidence type="ECO:0000256" key="1">
    <source>
        <dbReference type="ARBA" id="ARBA00001933"/>
    </source>
</evidence>
<comment type="similarity">
    <text evidence="2">Belongs to the class-I pyridoxal-phosphate-dependent aminotransferase family.</text>
</comment>
<dbReference type="InterPro" id="IPR015424">
    <property type="entry name" value="PyrdxlP-dep_Trfase"/>
</dbReference>
<keyword evidence="5" id="KW-0663">Pyridoxal phosphate</keyword>
<dbReference type="GO" id="GO:0004021">
    <property type="term" value="F:L-alanine:2-oxoglutarate aminotransferase activity"/>
    <property type="evidence" value="ECO:0007669"/>
    <property type="project" value="UniProtKB-EC"/>
</dbReference>
<dbReference type="SUPFAM" id="SSF53383">
    <property type="entry name" value="PLP-dependent transferases"/>
    <property type="match status" value="1"/>
</dbReference>
<dbReference type="InterPro" id="IPR004839">
    <property type="entry name" value="Aminotransferase_I/II_large"/>
</dbReference>
<organism evidence="8 9">
    <name type="scientific">Marinibactrum halimedae</name>
    <dbReference type="NCBI Taxonomy" id="1444977"/>
    <lineage>
        <taxon>Bacteria</taxon>
        <taxon>Pseudomonadati</taxon>
        <taxon>Pseudomonadota</taxon>
        <taxon>Gammaproteobacteria</taxon>
        <taxon>Cellvibrionales</taxon>
        <taxon>Cellvibrionaceae</taxon>
        <taxon>Marinibactrum</taxon>
    </lineage>
</organism>
<proteinExistence type="inferred from homology"/>
<evidence type="ECO:0000259" key="7">
    <source>
        <dbReference type="Pfam" id="PF00155"/>
    </source>
</evidence>
<dbReference type="EC" id="2.6.1.2" evidence="6"/>
<dbReference type="Gene3D" id="3.40.640.10">
    <property type="entry name" value="Type I PLP-dependent aspartate aminotransferase-like (Major domain)"/>
    <property type="match status" value="1"/>
</dbReference>
<dbReference type="InterPro" id="IPR015422">
    <property type="entry name" value="PyrdxlP-dep_Trfase_small"/>
</dbReference>
<evidence type="ECO:0000313" key="9">
    <source>
        <dbReference type="Proteomes" id="UP001156870"/>
    </source>
</evidence>
<dbReference type="CDD" id="cd00609">
    <property type="entry name" value="AAT_like"/>
    <property type="match status" value="1"/>
</dbReference>
<keyword evidence="9" id="KW-1185">Reference proteome</keyword>
<evidence type="ECO:0000256" key="2">
    <source>
        <dbReference type="ARBA" id="ARBA00007441"/>
    </source>
</evidence>
<evidence type="ECO:0000256" key="4">
    <source>
        <dbReference type="ARBA" id="ARBA00022679"/>
    </source>
</evidence>
<dbReference type="EMBL" id="BSPD01000042">
    <property type="protein sequence ID" value="GLS26324.1"/>
    <property type="molecule type" value="Genomic_DNA"/>
</dbReference>
<dbReference type="InterPro" id="IPR051926">
    <property type="entry name" value="Ala_Aminotransferase"/>
</dbReference>
<feature type="domain" description="Aminotransferase class I/classII large" evidence="7">
    <location>
        <begin position="41"/>
        <end position="400"/>
    </location>
</feature>
<comment type="caution">
    <text evidence="8">The sequence shown here is derived from an EMBL/GenBank/DDBJ whole genome shotgun (WGS) entry which is preliminary data.</text>
</comment>
<evidence type="ECO:0000313" key="8">
    <source>
        <dbReference type="EMBL" id="GLS26324.1"/>
    </source>
</evidence>
<dbReference type="GO" id="GO:0030170">
    <property type="term" value="F:pyridoxal phosphate binding"/>
    <property type="evidence" value="ECO:0007669"/>
    <property type="project" value="InterPro"/>
</dbReference>
<dbReference type="PANTHER" id="PTHR43488:SF2">
    <property type="entry name" value="GLUTAMATE-PYRUVATE AMINOTRANSFERASE ALAA"/>
    <property type="match status" value="1"/>
</dbReference>
<sequence length="411" mass="46185">MEDSTGMQNVNKSEKLNGVFYDIRGPVLETATRMEEEGQRILKLNIGNPAPFGFDAPDEIIHDIITNLRDAQGYTDSKGLFAARKAIMHESQRLQVPGVEIEDIFLGNGVSELIVMAMQALLNNHDEVLVPAPDYPLWTAAVTLAGGHAVHYRCDEQADWFPDIEDIKRKITSKTRGIVVINPNNPTGAVYSQELLEQIVELARTHNLIIYADEIYSKILYDNAEFVPMGRLAEDVLCLSFNGLSKSYRLAGFRSGWMVVSGAKNLGKSYLEGLEMLSSMRLCANVPAMLAVQTALGGYQSINELIINGGRLYEQRNMAFEKIAQIPGVSCVEPKGAIYLFPKVHLDHHKIHDDRRMIQDFLLQEKILLVEGTAFNWPEPDHFRVVFLPRVDEIAHAIDRFAVFIDKYKQP</sequence>
<dbReference type="Pfam" id="PF00155">
    <property type="entry name" value="Aminotran_1_2"/>
    <property type="match status" value="1"/>
</dbReference>
<keyword evidence="3 8" id="KW-0032">Aminotransferase</keyword>
<dbReference type="Proteomes" id="UP001156870">
    <property type="component" value="Unassembled WGS sequence"/>
</dbReference>
<dbReference type="InterPro" id="IPR015421">
    <property type="entry name" value="PyrdxlP-dep_Trfase_major"/>
</dbReference>
<keyword evidence="4" id="KW-0808">Transferase</keyword>
<name>A0AA37T3F1_9GAMM</name>
<evidence type="ECO:0000256" key="5">
    <source>
        <dbReference type="ARBA" id="ARBA00022898"/>
    </source>
</evidence>
<dbReference type="AlphaFoldDB" id="A0AA37T3F1"/>
<accession>A0AA37T3F1</accession>
<gene>
    <name evidence="8" type="ORF">GCM10007877_20390</name>
</gene>
<evidence type="ECO:0000256" key="6">
    <source>
        <dbReference type="ARBA" id="ARBA00026106"/>
    </source>
</evidence>
<evidence type="ECO:0000256" key="3">
    <source>
        <dbReference type="ARBA" id="ARBA00022576"/>
    </source>
</evidence>
<protein>
    <recommendedName>
        <fullName evidence="6">alanine transaminase</fullName>
        <ecNumber evidence="6">2.6.1.2</ecNumber>
    </recommendedName>
</protein>
<dbReference type="Gene3D" id="3.90.1150.10">
    <property type="entry name" value="Aspartate Aminotransferase, domain 1"/>
    <property type="match status" value="1"/>
</dbReference>